<dbReference type="Proteomes" id="UP000063964">
    <property type="component" value="Chromosome"/>
</dbReference>
<dbReference type="OrthoDB" id="5455794at2"/>
<name>A0A120KNT8_9BACT</name>
<dbReference type="Gene3D" id="1.25.40.10">
    <property type="entry name" value="Tetratricopeptide repeat domain"/>
    <property type="match status" value="1"/>
</dbReference>
<dbReference type="STRING" id="888061.AXF15_05460"/>
<dbReference type="SUPFAM" id="SSF48452">
    <property type="entry name" value="TPR-like"/>
    <property type="match status" value="1"/>
</dbReference>
<reference evidence="2" key="1">
    <citation type="submission" date="2016-02" db="EMBL/GenBank/DDBJ databases">
        <authorList>
            <person name="Holder M.E."/>
            <person name="Ajami N.J."/>
            <person name="Petrosino J.F."/>
        </authorList>
    </citation>
    <scope>NUCLEOTIDE SEQUENCE [LARGE SCALE GENOMIC DNA]</scope>
    <source>
        <strain evidence="2">DSM 12838</strain>
    </source>
</reference>
<dbReference type="RefSeq" id="WP_066604417.1">
    <property type="nucleotide sequence ID" value="NZ_CP014230.1"/>
</dbReference>
<proteinExistence type="predicted"/>
<dbReference type="EMBL" id="CP014230">
    <property type="protein sequence ID" value="AMD92614.1"/>
    <property type="molecule type" value="Genomic_DNA"/>
</dbReference>
<organism evidence="1 2">
    <name type="scientific">Desulfomicrobium orale DSM 12838</name>
    <dbReference type="NCBI Taxonomy" id="888061"/>
    <lineage>
        <taxon>Bacteria</taxon>
        <taxon>Pseudomonadati</taxon>
        <taxon>Thermodesulfobacteriota</taxon>
        <taxon>Desulfovibrionia</taxon>
        <taxon>Desulfovibrionales</taxon>
        <taxon>Desulfomicrobiaceae</taxon>
        <taxon>Desulfomicrobium</taxon>
    </lineage>
</organism>
<evidence type="ECO:0000313" key="2">
    <source>
        <dbReference type="Proteomes" id="UP000063964"/>
    </source>
</evidence>
<sequence>MISRRDLLFGAIRRWRKDDDRPVSGIGADIGAADMAFARKDYAAARELYKAVLKANRLHKEARVRLGLCHYHLEEYVQAKDTLLMAVRQHPQDYLARLYLGLSYARRRQVEKCMDVWKDFMNREHIGVMREINAHKALHECGEALDGIEMADAVEKALAQG</sequence>
<dbReference type="Pfam" id="PF14559">
    <property type="entry name" value="TPR_19"/>
    <property type="match status" value="1"/>
</dbReference>
<keyword evidence="2" id="KW-1185">Reference proteome</keyword>
<protein>
    <submittedName>
        <fullName evidence="1">Uncharacterized protein</fullName>
    </submittedName>
</protein>
<dbReference type="AlphaFoldDB" id="A0A120KNT8"/>
<dbReference type="KEGG" id="doa:AXF15_05460"/>
<evidence type="ECO:0000313" key="1">
    <source>
        <dbReference type="EMBL" id="AMD92614.1"/>
    </source>
</evidence>
<dbReference type="InterPro" id="IPR011990">
    <property type="entry name" value="TPR-like_helical_dom_sf"/>
</dbReference>
<accession>A0A120KNT8</accession>
<gene>
    <name evidence="1" type="ORF">AXF15_05460</name>
</gene>